<dbReference type="AlphaFoldDB" id="A0A1S9RYN9"/>
<sequence>MYQFFRSTFFNFETIRILSTAPFGGADIAESLEAIGQIKDNDPDGWHRAWLAQAEKAEALGEDAVHTGNYEEARRAYLRASNYFRASAYMWNDRPQSPDPRVLPAAERVVSTFRKAIPFFNSPVHLLEIPYGEHTLPAYLFIPSELQRLPGKTPVLINTGGADSLPEELYYIYGASGPRLGYAVLIFEGPGQGAVLRRHRLPMRPDWEAVTSQVLDYLFEYASIHPDLKLDTDRVAIAGASMGGYFALRAASDHRFKACVAIDPFYDMWDFATYHLSPIFLWSWSQGWLSDKWVNHILRLISALVFQLRWEVNVSGWFFGLNTPSETLQEMKLYTLKNGFLANVRTPVLVSGAAHSLYFNPIHHTMSVYDGLVNLSEDQKHVWIPSLASEGGLQAKVGAFGISTQRTFSFLDEVFGVVRERLQN</sequence>
<proteinExistence type="predicted"/>
<feature type="domain" description="Peptidase S9 prolyl oligopeptidase catalytic" evidence="2">
    <location>
        <begin position="181"/>
        <end position="293"/>
    </location>
</feature>
<keyword evidence="3" id="KW-0645">Protease</keyword>
<evidence type="ECO:0000313" key="4">
    <source>
        <dbReference type="Proteomes" id="UP000190744"/>
    </source>
</evidence>
<gene>
    <name evidence="3" type="ORF">PEBR_04019</name>
</gene>
<keyword evidence="1" id="KW-0378">Hydrolase</keyword>
<dbReference type="PANTHER" id="PTHR22946:SF13">
    <property type="entry name" value="ALPHA_BETA HYDROLASE PSOB"/>
    <property type="match status" value="1"/>
</dbReference>
<comment type="caution">
    <text evidence="3">The sequence shown here is derived from an EMBL/GenBank/DDBJ whole genome shotgun (WGS) entry which is preliminary data.</text>
</comment>
<dbReference type="SUPFAM" id="SSF53474">
    <property type="entry name" value="alpha/beta-Hydrolases"/>
    <property type="match status" value="1"/>
</dbReference>
<dbReference type="GO" id="GO:0004177">
    <property type="term" value="F:aminopeptidase activity"/>
    <property type="evidence" value="ECO:0007669"/>
    <property type="project" value="UniProtKB-KW"/>
</dbReference>
<dbReference type="InterPro" id="IPR029058">
    <property type="entry name" value="AB_hydrolase_fold"/>
</dbReference>
<dbReference type="Proteomes" id="UP000190744">
    <property type="component" value="Unassembled WGS sequence"/>
</dbReference>
<organism evidence="3 4">
    <name type="scientific">Penicillium brasilianum</name>
    <dbReference type="NCBI Taxonomy" id="104259"/>
    <lineage>
        <taxon>Eukaryota</taxon>
        <taxon>Fungi</taxon>
        <taxon>Dikarya</taxon>
        <taxon>Ascomycota</taxon>
        <taxon>Pezizomycotina</taxon>
        <taxon>Eurotiomycetes</taxon>
        <taxon>Eurotiomycetidae</taxon>
        <taxon>Eurotiales</taxon>
        <taxon>Aspergillaceae</taxon>
        <taxon>Penicillium</taxon>
    </lineage>
</organism>
<dbReference type="Gene3D" id="3.40.50.1820">
    <property type="entry name" value="alpha/beta hydrolase"/>
    <property type="match status" value="1"/>
</dbReference>
<name>A0A1S9RYN9_PENBI</name>
<evidence type="ECO:0000259" key="2">
    <source>
        <dbReference type="Pfam" id="PF00326"/>
    </source>
</evidence>
<evidence type="ECO:0000313" key="3">
    <source>
        <dbReference type="EMBL" id="OOQ90649.1"/>
    </source>
</evidence>
<dbReference type="PANTHER" id="PTHR22946">
    <property type="entry name" value="DIENELACTONE HYDROLASE DOMAIN-CONTAINING PROTEIN-RELATED"/>
    <property type="match status" value="1"/>
</dbReference>
<dbReference type="Gene3D" id="1.20.1440.110">
    <property type="entry name" value="acylaminoacyl peptidase"/>
    <property type="match status" value="1"/>
</dbReference>
<dbReference type="InterPro" id="IPR001375">
    <property type="entry name" value="Peptidase_S9_cat"/>
</dbReference>
<dbReference type="GO" id="GO:0017000">
    <property type="term" value="P:antibiotic biosynthetic process"/>
    <property type="evidence" value="ECO:0007669"/>
    <property type="project" value="UniProtKB-ARBA"/>
</dbReference>
<reference evidence="4" key="1">
    <citation type="submission" date="2015-09" db="EMBL/GenBank/DDBJ databases">
        <authorList>
            <person name="Fill T.P."/>
            <person name="Baretta J.F."/>
            <person name="de Almeida L.G."/>
            <person name="Rocha M."/>
            <person name="de Souza D.H."/>
            <person name="Malavazi I."/>
            <person name="Cerdeira L.T."/>
            <person name="Hong H."/>
            <person name="Samborskyy M."/>
            <person name="de Vasconcelos A.T."/>
            <person name="Leadlay P."/>
            <person name="Rodrigues-Filho E."/>
        </authorList>
    </citation>
    <scope>NUCLEOTIDE SEQUENCE [LARGE SCALE GENOMIC DNA]</scope>
    <source>
        <strain evidence="4">LaBioMMi 136</strain>
    </source>
</reference>
<dbReference type="EMBL" id="LJBN01000057">
    <property type="protein sequence ID" value="OOQ90649.1"/>
    <property type="molecule type" value="Genomic_DNA"/>
</dbReference>
<dbReference type="GO" id="GO:0008236">
    <property type="term" value="F:serine-type peptidase activity"/>
    <property type="evidence" value="ECO:0007669"/>
    <property type="project" value="InterPro"/>
</dbReference>
<keyword evidence="3" id="KW-0031">Aminopeptidase</keyword>
<evidence type="ECO:0000256" key="1">
    <source>
        <dbReference type="ARBA" id="ARBA00022801"/>
    </source>
</evidence>
<protein>
    <submittedName>
        <fullName evidence="3">Dipeptidyl aminopeptidase/acylaminoacyl peptidase</fullName>
    </submittedName>
</protein>
<dbReference type="GO" id="GO:0006508">
    <property type="term" value="P:proteolysis"/>
    <property type="evidence" value="ECO:0007669"/>
    <property type="project" value="InterPro"/>
</dbReference>
<dbReference type="InterPro" id="IPR050261">
    <property type="entry name" value="FrsA_esterase"/>
</dbReference>
<dbReference type="Pfam" id="PF00326">
    <property type="entry name" value="Peptidase_S9"/>
    <property type="match status" value="1"/>
</dbReference>
<dbReference type="GO" id="GO:0072330">
    <property type="term" value="P:monocarboxylic acid biosynthetic process"/>
    <property type="evidence" value="ECO:0007669"/>
    <property type="project" value="UniProtKB-ARBA"/>
</dbReference>
<accession>A0A1S9RYN9</accession>